<dbReference type="PANTHER" id="PTHR30572">
    <property type="entry name" value="MEMBRANE COMPONENT OF TRANSPORTER-RELATED"/>
    <property type="match status" value="1"/>
</dbReference>
<keyword evidence="5 7" id="KW-0472">Membrane</keyword>
<evidence type="ECO:0000256" key="2">
    <source>
        <dbReference type="ARBA" id="ARBA00022475"/>
    </source>
</evidence>
<dbReference type="PANTHER" id="PTHR30572:SF4">
    <property type="entry name" value="ABC TRANSPORTER PERMEASE YTRF"/>
    <property type="match status" value="1"/>
</dbReference>
<keyword evidence="3 7" id="KW-0812">Transmembrane</keyword>
<dbReference type="AlphaFoldDB" id="A0A6M6E0G8"/>
<dbReference type="GO" id="GO:0022857">
    <property type="term" value="F:transmembrane transporter activity"/>
    <property type="evidence" value="ECO:0007669"/>
    <property type="project" value="TreeGrafter"/>
</dbReference>
<feature type="domain" description="MacB-like periplasmic core" evidence="9">
    <location>
        <begin position="22"/>
        <end position="219"/>
    </location>
</feature>
<dbReference type="GO" id="GO:0005886">
    <property type="term" value="C:plasma membrane"/>
    <property type="evidence" value="ECO:0007669"/>
    <property type="project" value="UniProtKB-SubCell"/>
</dbReference>
<dbReference type="RefSeq" id="WP_171778314.1">
    <property type="nucleotide sequence ID" value="NZ_CP045273.1"/>
</dbReference>
<evidence type="ECO:0000259" key="9">
    <source>
        <dbReference type="Pfam" id="PF12704"/>
    </source>
</evidence>
<feature type="transmembrane region" description="Helical" evidence="7">
    <location>
        <begin position="17"/>
        <end position="41"/>
    </location>
</feature>
<feature type="transmembrane region" description="Helical" evidence="7">
    <location>
        <begin position="762"/>
        <end position="786"/>
    </location>
</feature>
<dbReference type="EMBL" id="CP045273">
    <property type="protein sequence ID" value="QJX80330.1"/>
    <property type="molecule type" value="Genomic_DNA"/>
</dbReference>
<feature type="domain" description="ABC3 transporter permease C-terminal" evidence="8">
    <location>
        <begin position="248"/>
        <end position="365"/>
    </location>
</feature>
<feature type="transmembrane region" description="Helical" evidence="7">
    <location>
        <begin position="471"/>
        <end position="491"/>
    </location>
</feature>
<geneLocation type="plasmid" evidence="11">
    <name>pfdu301a</name>
</geneLocation>
<proteinExistence type="inferred from homology"/>
<feature type="domain" description="ABC3 transporter permease C-terminal" evidence="8">
    <location>
        <begin position="713"/>
        <end position="824"/>
    </location>
</feature>
<evidence type="ECO:0000313" key="10">
    <source>
        <dbReference type="EMBL" id="QJX80330.1"/>
    </source>
</evidence>
<sequence length="835" mass="94001">MRTIQGVALRLFKANKFIVFSSILSIAISTMLVLSMILFSFNAQDTLKNQMKQAYGEMDLSVGFNMDQSNVLTPNLVNEISQNKKINKVSKVSITHLNLNKMDTAIYTVGVENDYLAKSRYHFTKPLNKESVVMNKGLAKALHTKVGDKILIEGKKFTLVETVKDLTATGVAPDMLILNQQVVKDYIQAKDKSNSEATYLLIKAKMDVNTLTLSNQIKSYDKDLRIDIAEQDYGVQSNLQSLHIFIVVLSVLVLIVTSLIIISNFELLLYKMRNQFAIMRSLGASTKQISKIIMIQSAVINITGICLGFLLAFFSQGNLYSWVEKLFHIRSTPSEFNMGAAIGIAILTFIVIQLFLFIPAYRSTKVLPLKTMEKNEKLNFSYSKARVTAFKVLISISVFLIVGSQVLPTRGTYGPVMLLISAVLILLAFVLVFPIFLPKVLEWFLPYGQRLFGQEFYISVKNLIPQVRKNTVIILMISSLMIIAVFGSVTLRTIQINQQEQLKKDFTTPILVESRLDNTKINTKELTEEVEQLPDVKNVSNISSQGIGEILTSKNITDIQYNLVDFKKMQEQGILEDFPYVNASSQKNSIIVSKEFAENHHFKLGQTLHLGIYAEDQDGFIIEGKTIPKGNYVITAISEHLLEDTDAYLDWQNNSFKNGDFNRLYVNSTNTEAAVKEIEALKTQYPEIKVSSYNESVKEANKMFYQRWGIFILVIATLVLSTMVGVFNSLVNNIYSKRKEFAVLRAMGVTPKGLRKVILSQVNLYIVIGLIIGIIMGLLMTFILLLVDPGKLVIDYKVIIAVIFSMLVGSTFIFRFVGNKISSQELSFELTNDNK</sequence>
<reference evidence="10 11" key="1">
    <citation type="submission" date="2019-10" db="EMBL/GenBank/DDBJ databases">
        <title>Complete genome sequences for adaption low water activity.</title>
        <authorList>
            <person name="Zhao L."/>
            <person name="Zhong J."/>
        </authorList>
    </citation>
    <scope>NUCLEOTIDE SEQUENCE [LARGE SCALE GENOMIC DNA]</scope>
    <source>
        <strain evidence="10 11">FDU301</strain>
        <plasmid evidence="11">pfdu301a</plasmid>
    </source>
</reference>
<keyword evidence="4 7" id="KW-1133">Transmembrane helix</keyword>
<evidence type="ECO:0000313" key="11">
    <source>
        <dbReference type="Proteomes" id="UP000501076"/>
    </source>
</evidence>
<dbReference type="InterPro" id="IPR003838">
    <property type="entry name" value="ABC3_permease_C"/>
</dbReference>
<accession>A0A6M6E0G8</accession>
<feature type="transmembrane region" description="Helical" evidence="7">
    <location>
        <begin position="798"/>
        <end position="817"/>
    </location>
</feature>
<dbReference type="InterPro" id="IPR050250">
    <property type="entry name" value="Macrolide_Exporter_MacB"/>
</dbReference>
<dbReference type="Pfam" id="PF12704">
    <property type="entry name" value="MacB_PCD"/>
    <property type="match status" value="1"/>
</dbReference>
<evidence type="ECO:0000256" key="7">
    <source>
        <dbReference type="SAM" id="Phobius"/>
    </source>
</evidence>
<feature type="transmembrane region" description="Helical" evidence="7">
    <location>
        <begin position="413"/>
        <end position="437"/>
    </location>
</feature>
<feature type="transmembrane region" description="Helical" evidence="7">
    <location>
        <begin position="387"/>
        <end position="407"/>
    </location>
</feature>
<organism evidence="10 11">
    <name type="scientific">Priestia megaterium</name>
    <name type="common">Bacillus megaterium</name>
    <dbReference type="NCBI Taxonomy" id="1404"/>
    <lineage>
        <taxon>Bacteria</taxon>
        <taxon>Bacillati</taxon>
        <taxon>Bacillota</taxon>
        <taxon>Bacilli</taxon>
        <taxon>Bacillales</taxon>
        <taxon>Bacillaceae</taxon>
        <taxon>Priestia</taxon>
    </lineage>
</organism>
<evidence type="ECO:0000256" key="3">
    <source>
        <dbReference type="ARBA" id="ARBA00022692"/>
    </source>
</evidence>
<name>A0A6M6E0G8_PRIMG</name>
<comment type="similarity">
    <text evidence="6">Belongs to the ABC-4 integral membrane protein family.</text>
</comment>
<keyword evidence="10" id="KW-0614">Plasmid</keyword>
<dbReference type="Proteomes" id="UP000501076">
    <property type="component" value="Plasmid pFDU301A"/>
</dbReference>
<dbReference type="InterPro" id="IPR025857">
    <property type="entry name" value="MacB_PCD"/>
</dbReference>
<feature type="transmembrane region" description="Helical" evidence="7">
    <location>
        <begin position="244"/>
        <end position="270"/>
    </location>
</feature>
<protein>
    <submittedName>
        <fullName evidence="10">FtsX-like permease family protein</fullName>
    </submittedName>
</protein>
<keyword evidence="2" id="KW-1003">Cell membrane</keyword>
<feature type="transmembrane region" description="Helical" evidence="7">
    <location>
        <begin position="291"/>
        <end position="316"/>
    </location>
</feature>
<gene>
    <name evidence="10" type="ORF">FDZ14_30025</name>
</gene>
<feature type="transmembrane region" description="Helical" evidence="7">
    <location>
        <begin position="708"/>
        <end position="731"/>
    </location>
</feature>
<feature type="transmembrane region" description="Helical" evidence="7">
    <location>
        <begin position="336"/>
        <end position="358"/>
    </location>
</feature>
<evidence type="ECO:0000256" key="6">
    <source>
        <dbReference type="ARBA" id="ARBA00038076"/>
    </source>
</evidence>
<evidence type="ECO:0000256" key="5">
    <source>
        <dbReference type="ARBA" id="ARBA00023136"/>
    </source>
</evidence>
<comment type="subcellular location">
    <subcellularLocation>
        <location evidence="1">Cell membrane</location>
        <topology evidence="1">Multi-pass membrane protein</topology>
    </subcellularLocation>
</comment>
<evidence type="ECO:0000256" key="4">
    <source>
        <dbReference type="ARBA" id="ARBA00022989"/>
    </source>
</evidence>
<evidence type="ECO:0000259" key="8">
    <source>
        <dbReference type="Pfam" id="PF02687"/>
    </source>
</evidence>
<dbReference type="Pfam" id="PF02687">
    <property type="entry name" value="FtsX"/>
    <property type="match status" value="2"/>
</dbReference>
<evidence type="ECO:0000256" key="1">
    <source>
        <dbReference type="ARBA" id="ARBA00004651"/>
    </source>
</evidence>